<dbReference type="RefSeq" id="WP_179406241.1">
    <property type="nucleotide sequence ID" value="NZ_BMGF01000001.1"/>
</dbReference>
<keyword evidence="1" id="KW-0472">Membrane</keyword>
<keyword evidence="1" id="KW-0812">Transmembrane</keyword>
<evidence type="ECO:0000313" key="2">
    <source>
        <dbReference type="EMBL" id="NYH94311.1"/>
    </source>
</evidence>
<feature type="transmembrane region" description="Helical" evidence="1">
    <location>
        <begin position="330"/>
        <end position="348"/>
    </location>
</feature>
<keyword evidence="1" id="KW-1133">Transmembrane helix</keyword>
<dbReference type="EMBL" id="JACBZF010000001">
    <property type="protein sequence ID" value="NYH94311.1"/>
    <property type="molecule type" value="Genomic_DNA"/>
</dbReference>
<accession>A0A7Z0BRY3</accession>
<feature type="transmembrane region" description="Helical" evidence="1">
    <location>
        <begin position="264"/>
        <end position="284"/>
    </location>
</feature>
<organism evidence="2 3">
    <name type="scientific">Novosphingobium marinum</name>
    <dbReference type="NCBI Taxonomy" id="1514948"/>
    <lineage>
        <taxon>Bacteria</taxon>
        <taxon>Pseudomonadati</taxon>
        <taxon>Pseudomonadota</taxon>
        <taxon>Alphaproteobacteria</taxon>
        <taxon>Sphingomonadales</taxon>
        <taxon>Sphingomonadaceae</taxon>
        <taxon>Novosphingobium</taxon>
    </lineage>
</organism>
<feature type="transmembrane region" description="Helical" evidence="1">
    <location>
        <begin position="240"/>
        <end position="258"/>
    </location>
</feature>
<comment type="caution">
    <text evidence="2">The sequence shown here is derived from an EMBL/GenBank/DDBJ whole genome shotgun (WGS) entry which is preliminary data.</text>
</comment>
<evidence type="ECO:0000313" key="3">
    <source>
        <dbReference type="Proteomes" id="UP000522081"/>
    </source>
</evidence>
<gene>
    <name evidence="2" type="ORF">FHS75_000616</name>
</gene>
<name>A0A7Z0BRY3_9SPHN</name>
<sequence>MRIALLTMIEPAGAGDGERRAFLRIGGQTIARHQVALALKLECQRIICVGAGIGGRTTELQKMAEGSGARLEVVANVQEAAAGISDNDEMIALADGLFVGPGVPTSLREQGFAVYVLHADAASKGFERLDLEAAAAGIVHVPGRLATRLRELPADYDAVSGLTRIALQSGIARRKLAVEDQIGTIWKLVSSETEAQALEPEWLRLQLGNSSGGEPSRWLARNAVMAFGPSLLHAGSGSRISLAAFVAALLIGAFSIWFGLVWLALIVAAFAWILHHAAFMLVGAEEATHPGRNWTPIASLMAGCLVDLEILFIVITASGMTEWPGLFGPAFPPIALLLLMRIVPKIIGHGGRGWMEDRAVLCLVLVAAHAFGIVLPCVEILSVLFLIAALASIGARPRLTTA</sequence>
<proteinExistence type="predicted"/>
<feature type="transmembrane region" description="Helical" evidence="1">
    <location>
        <begin position="360"/>
        <end position="393"/>
    </location>
</feature>
<feature type="transmembrane region" description="Helical" evidence="1">
    <location>
        <begin position="296"/>
        <end position="318"/>
    </location>
</feature>
<dbReference type="Proteomes" id="UP000522081">
    <property type="component" value="Unassembled WGS sequence"/>
</dbReference>
<reference evidence="2 3" key="1">
    <citation type="submission" date="2020-07" db="EMBL/GenBank/DDBJ databases">
        <title>Genomic Encyclopedia of Type Strains, Phase IV (KMG-IV): sequencing the most valuable type-strain genomes for metagenomic binning, comparative biology and taxonomic classification.</title>
        <authorList>
            <person name="Goeker M."/>
        </authorList>
    </citation>
    <scope>NUCLEOTIDE SEQUENCE [LARGE SCALE GENOMIC DNA]</scope>
    <source>
        <strain evidence="2 3">DSM 29043</strain>
    </source>
</reference>
<keyword evidence="3" id="KW-1185">Reference proteome</keyword>
<dbReference type="AlphaFoldDB" id="A0A7Z0BRY3"/>
<protein>
    <submittedName>
        <fullName evidence="2">Uncharacterized protein</fullName>
    </submittedName>
</protein>
<evidence type="ECO:0000256" key="1">
    <source>
        <dbReference type="SAM" id="Phobius"/>
    </source>
</evidence>